<evidence type="ECO:0000313" key="2">
    <source>
        <dbReference type="Proteomes" id="UP000297280"/>
    </source>
</evidence>
<evidence type="ECO:0000313" key="1">
    <source>
        <dbReference type="EMBL" id="TGO82832.1"/>
    </source>
</evidence>
<sequence length="126" mass="14518">MASSHASTISIIEVPTVDEVLWFLPMAQRKTQENIDTLAKFIASALLEEEDSRSTIVLHRSFPEERQRQHKHLIYSMARLLVEMIACREKNEKDLQKVIEESISMEKACMKPIEQLMENGETSKNS</sequence>
<accession>A0A4Z1KF72</accession>
<gene>
    <name evidence="1" type="ORF">BPOR_0749g00070</name>
</gene>
<organism evidence="1 2">
    <name type="scientific">Botrytis porri</name>
    <dbReference type="NCBI Taxonomy" id="87229"/>
    <lineage>
        <taxon>Eukaryota</taxon>
        <taxon>Fungi</taxon>
        <taxon>Dikarya</taxon>
        <taxon>Ascomycota</taxon>
        <taxon>Pezizomycotina</taxon>
        <taxon>Leotiomycetes</taxon>
        <taxon>Helotiales</taxon>
        <taxon>Sclerotiniaceae</taxon>
        <taxon>Botrytis</taxon>
    </lineage>
</organism>
<keyword evidence="2" id="KW-1185">Reference proteome</keyword>
<dbReference type="EMBL" id="PQXO01000747">
    <property type="protein sequence ID" value="TGO82832.1"/>
    <property type="molecule type" value="Genomic_DNA"/>
</dbReference>
<name>A0A4Z1KF72_9HELO</name>
<dbReference type="AlphaFoldDB" id="A0A4Z1KF72"/>
<dbReference type="OrthoDB" id="3518081at2759"/>
<comment type="caution">
    <text evidence="1">The sequence shown here is derived from an EMBL/GenBank/DDBJ whole genome shotgun (WGS) entry which is preliminary data.</text>
</comment>
<reference evidence="1 2" key="1">
    <citation type="submission" date="2017-12" db="EMBL/GenBank/DDBJ databases">
        <title>Comparative genomics of Botrytis spp.</title>
        <authorList>
            <person name="Valero-Jimenez C.A."/>
            <person name="Tapia P."/>
            <person name="Veloso J."/>
            <person name="Silva-Moreno E."/>
            <person name="Staats M."/>
            <person name="Valdes J.H."/>
            <person name="Van Kan J.A.L."/>
        </authorList>
    </citation>
    <scope>NUCLEOTIDE SEQUENCE [LARGE SCALE GENOMIC DNA]</scope>
    <source>
        <strain evidence="1 2">MUCL3349</strain>
    </source>
</reference>
<proteinExistence type="predicted"/>
<dbReference type="Proteomes" id="UP000297280">
    <property type="component" value="Unassembled WGS sequence"/>
</dbReference>
<protein>
    <submittedName>
        <fullName evidence="1">Uncharacterized protein</fullName>
    </submittedName>
</protein>